<dbReference type="RefSeq" id="XP_025402469.1">
    <property type="nucleotide sequence ID" value="XM_025539155.1"/>
</dbReference>
<feature type="compositionally biased region" description="Polar residues" evidence="1">
    <location>
        <begin position="468"/>
        <end position="479"/>
    </location>
</feature>
<dbReference type="OrthoDB" id="1162399at2759"/>
<evidence type="ECO:0000313" key="2">
    <source>
        <dbReference type="EMBL" id="PWY89282.1"/>
    </source>
</evidence>
<reference evidence="2 3" key="1">
    <citation type="submission" date="2016-12" db="EMBL/GenBank/DDBJ databases">
        <title>The genomes of Aspergillus section Nigri reveals drivers in fungal speciation.</title>
        <authorList>
            <consortium name="DOE Joint Genome Institute"/>
            <person name="Vesth T.C."/>
            <person name="Nybo J."/>
            <person name="Theobald S."/>
            <person name="Brandl J."/>
            <person name="Frisvad J.C."/>
            <person name="Nielsen K.F."/>
            <person name="Lyhne E.K."/>
            <person name="Kogle M.E."/>
            <person name="Kuo A."/>
            <person name="Riley R."/>
            <person name="Clum A."/>
            <person name="Nolan M."/>
            <person name="Lipzen A."/>
            <person name="Salamov A."/>
            <person name="Henrissat B."/>
            <person name="Wiebenga A."/>
            <person name="De Vries R.P."/>
            <person name="Grigoriev I.V."/>
            <person name="Mortensen U.H."/>
            <person name="Andersen M.R."/>
            <person name="Baker S.E."/>
        </authorList>
    </citation>
    <scope>NUCLEOTIDE SEQUENCE [LARGE SCALE GENOMIC DNA]</scope>
    <source>
        <strain evidence="2 3">CBS 117.55</strain>
    </source>
</reference>
<evidence type="ECO:0008006" key="4">
    <source>
        <dbReference type="Google" id="ProtNLM"/>
    </source>
</evidence>
<feature type="compositionally biased region" description="Basic and acidic residues" evidence="1">
    <location>
        <begin position="175"/>
        <end position="187"/>
    </location>
</feature>
<dbReference type="Proteomes" id="UP000247233">
    <property type="component" value="Unassembled WGS sequence"/>
</dbReference>
<name>A0A317WVF7_9EURO</name>
<comment type="caution">
    <text evidence="2">The sequence shown here is derived from an EMBL/GenBank/DDBJ whole genome shotgun (WGS) entry which is preliminary data.</text>
</comment>
<dbReference type="AlphaFoldDB" id="A0A317WVF7"/>
<feature type="compositionally biased region" description="Basic and acidic residues" evidence="1">
    <location>
        <begin position="213"/>
        <end position="223"/>
    </location>
</feature>
<evidence type="ECO:0000256" key="1">
    <source>
        <dbReference type="SAM" id="MobiDB-lite"/>
    </source>
</evidence>
<proteinExistence type="predicted"/>
<gene>
    <name evidence="2" type="ORF">BO70DRAFT_285266</name>
</gene>
<sequence length="502" mass="56170">MSLKDVYQRFLANPQPAALAPDASLIYITTTTKLDGASAVLSHLAKQQKIVKTRSEIVLDAIESANSLCLDIETTLEFNTGGGAYLPSLDDNFLADHVATFPTIHIVRFNAQNQIQNVRIYWEQASLLKQVEVIGSRSRGWPIRDTKDQIRLIKSAIASAPTDKGPGSANFPAYTERETETGEERSKKGSPGKRYIKDPHAADSLFELLSPGKEGKDRSDPVRAPRAPASGAPPPREYGELFVEDENAADAPDVTPSRTKPRPKSGAIRKFQPSRLFDDDETVAAEKSHEQIAYRANPKRFDHFELGADNSTREIKEKPQRPQSRQAPHWDFDDVTPEKPKRQPRGEEVRHFGWSDDEPDLTSPPVRPKVVQPRPDAETHFELADVQEDKGPRIISSYQNKGLGLYKNHLFSDSPQKESAPPANNAANMKEFASHWSVTDSPQDPHNDENSKPVPGDRQQALKMMQPNWKNTYDQSSPAKMTPPQRRSMRNANQRHWGVGEN</sequence>
<dbReference type="STRING" id="1448321.A0A317WVF7"/>
<feature type="region of interest" description="Disordered" evidence="1">
    <location>
        <begin position="210"/>
        <end position="388"/>
    </location>
</feature>
<feature type="region of interest" description="Disordered" evidence="1">
    <location>
        <begin position="157"/>
        <end position="197"/>
    </location>
</feature>
<dbReference type="GeneID" id="37061392"/>
<dbReference type="EMBL" id="MSFL01000004">
    <property type="protein sequence ID" value="PWY89282.1"/>
    <property type="molecule type" value="Genomic_DNA"/>
</dbReference>
<organism evidence="2 3">
    <name type="scientific">Aspergillus heteromorphus CBS 117.55</name>
    <dbReference type="NCBI Taxonomy" id="1448321"/>
    <lineage>
        <taxon>Eukaryota</taxon>
        <taxon>Fungi</taxon>
        <taxon>Dikarya</taxon>
        <taxon>Ascomycota</taxon>
        <taxon>Pezizomycotina</taxon>
        <taxon>Eurotiomycetes</taxon>
        <taxon>Eurotiomycetidae</taxon>
        <taxon>Eurotiales</taxon>
        <taxon>Aspergillaceae</taxon>
        <taxon>Aspergillus</taxon>
        <taxon>Aspergillus subgen. Circumdati</taxon>
    </lineage>
</organism>
<evidence type="ECO:0000313" key="3">
    <source>
        <dbReference type="Proteomes" id="UP000247233"/>
    </source>
</evidence>
<feature type="region of interest" description="Disordered" evidence="1">
    <location>
        <begin position="409"/>
        <end position="502"/>
    </location>
</feature>
<keyword evidence="3" id="KW-1185">Reference proteome</keyword>
<protein>
    <recommendedName>
        <fullName evidence="4">NTF2-like protein</fullName>
    </recommendedName>
</protein>
<feature type="compositionally biased region" description="Basic and acidic residues" evidence="1">
    <location>
        <begin position="299"/>
        <end position="320"/>
    </location>
</feature>
<accession>A0A317WVF7</accession>
<feature type="compositionally biased region" description="Basic and acidic residues" evidence="1">
    <location>
        <begin position="375"/>
        <end position="388"/>
    </location>
</feature>
<dbReference type="VEuPathDB" id="FungiDB:BO70DRAFT_285266"/>
<feature type="compositionally biased region" description="Basic and acidic residues" evidence="1">
    <location>
        <begin position="328"/>
        <end position="354"/>
    </location>
</feature>